<proteinExistence type="inferred from homology"/>
<dbReference type="InterPro" id="IPR029063">
    <property type="entry name" value="SAM-dependent_MTases_sf"/>
</dbReference>
<comment type="similarity">
    <text evidence="1">Belongs to the N(4)/N(6)-methyltransferase family.</text>
</comment>
<evidence type="ECO:0000313" key="6">
    <source>
        <dbReference type="EMBL" id="MBK5931770.1"/>
    </source>
</evidence>
<dbReference type="SUPFAM" id="SSF53335">
    <property type="entry name" value="S-adenosyl-L-methionine-dependent methyltransferases"/>
    <property type="match status" value="2"/>
</dbReference>
<reference evidence="6" key="2">
    <citation type="journal article" date="2020" name="Microorganisms">
        <title>Osmotic Adaptation and Compatible Solute Biosynthesis of Phototrophic Bacteria as Revealed from Genome Analyses.</title>
        <authorList>
            <person name="Imhoff J.F."/>
            <person name="Rahn T."/>
            <person name="Kunzel S."/>
            <person name="Keller A."/>
            <person name="Neulinger S.C."/>
        </authorList>
    </citation>
    <scope>NUCLEOTIDE SEQUENCE</scope>
    <source>
        <strain evidence="6">DSM 4395</strain>
    </source>
</reference>
<evidence type="ECO:0000313" key="7">
    <source>
        <dbReference type="Proteomes" id="UP001296967"/>
    </source>
</evidence>
<dbReference type="AlphaFoldDB" id="A0AAJ0XHK5"/>
<evidence type="ECO:0000256" key="3">
    <source>
        <dbReference type="ARBA" id="ARBA00022679"/>
    </source>
</evidence>
<dbReference type="RefSeq" id="WP_201246604.1">
    <property type="nucleotide sequence ID" value="NZ_NHSF01000069.1"/>
</dbReference>
<sequence>MDDRQQSLDYGSTDDQTDKPSGPVTCLGMTFENDEARRAHFTEELRKKLQDPEFRKIEGFPIGSDEDILALSDPPYYTACPNPWIVDFIAEWETSRQDAGATYHRTPFAIDVSEGKTDALYKAHSYHTKVPHLAIVPSILHYTEPGDLVLDGFCGSGMTGVAAQFCGSAPAAYRRKLESRWRDEGMAPPQWGARRVILNDLSPAATFIAANYNVPFDVAAFAKAGRQLLDEVQAELGWMYGTHHSDGQPARIDYSVWSEVFSCPDCAGEMVFLAEALDPKTKRVKEEFPCPHCGSELNKRRLGRLYEMKIDPILGEAIQTPMRRPALIQYSIGKQKYEKKPDDKDLAVLKRIEALPLPAEVPTTALPYMHMTHERARMDRQGITHIHHFFLSRAAHALAALWRKAKAHPEARTRNMLLYFVEQAIWGMSVLNRYSPSHFSQVNRQMTGVYYIASQYSECSPSYNLSNKLAHLVKSFKSSHAQANYSVIEQGSAAALSISSNHIDHIFTDPPFGENIYYADLNFLVESWHGVITDAKPEAIVDKAKKKAMPEYQQLMERCFREYHRVLKPGRWMTVVFHNSRNAVWNTIQEAMLAAGFVVADVRTLDKQQGSYRQVTSTAVKQDLVISAYKPNGGLEQRFALVAGTEDGVWDFIRTHLKQLPVFVARDGEAEVIAERSGYFLFDRMVAFHVQRGVTVPLDAADFHQGLTQRFDERDAMFFLPEQAAEYDRKRLNVAGVRQLSLDVIDEASAIQWLRQQLKEKPTTYQDIQPRFMERTRAGWLKHEQMPELNELLELNFLSYDGKGPVPEQIHAYLSTNWKELRNLPKDDPALVTKARDRWYVPDPNKAGDLEKLREKALLKEFEEYKAVKKKLKVFRLEAVRAGFKKAWQERDYAVIVAVADKIPNNVLEEDPKLLMWYDQAVTRMGGDA</sequence>
<feature type="domain" description="DNA methylase N-4/N-6" evidence="5">
    <location>
        <begin position="503"/>
        <end position="617"/>
    </location>
</feature>
<organism evidence="6 7">
    <name type="scientific">Halochromatium salexigens</name>
    <name type="common">Chromatium salexigens</name>
    <dbReference type="NCBI Taxonomy" id="49447"/>
    <lineage>
        <taxon>Bacteria</taxon>
        <taxon>Pseudomonadati</taxon>
        <taxon>Pseudomonadota</taxon>
        <taxon>Gammaproteobacteria</taxon>
        <taxon>Chromatiales</taxon>
        <taxon>Chromatiaceae</taxon>
        <taxon>Halochromatium</taxon>
    </lineage>
</organism>
<evidence type="ECO:0000256" key="1">
    <source>
        <dbReference type="ARBA" id="ARBA00006594"/>
    </source>
</evidence>
<accession>A0AAJ0XHK5</accession>
<evidence type="ECO:0000256" key="4">
    <source>
        <dbReference type="SAM" id="MobiDB-lite"/>
    </source>
</evidence>
<dbReference type="GO" id="GO:0008170">
    <property type="term" value="F:N-methyltransferase activity"/>
    <property type="evidence" value="ECO:0007669"/>
    <property type="project" value="InterPro"/>
</dbReference>
<name>A0AAJ0XHK5_HALSE</name>
<reference evidence="6" key="1">
    <citation type="submission" date="2017-05" db="EMBL/GenBank/DDBJ databases">
        <authorList>
            <person name="Imhoff J.F."/>
            <person name="Rahn T."/>
            <person name="Kuenzel S."/>
            <person name="Neulinger S.C."/>
        </authorList>
    </citation>
    <scope>NUCLEOTIDE SEQUENCE</scope>
    <source>
        <strain evidence="6">DSM 4395</strain>
    </source>
</reference>
<dbReference type="EMBL" id="NHSF01000069">
    <property type="protein sequence ID" value="MBK5931770.1"/>
    <property type="molecule type" value="Genomic_DNA"/>
</dbReference>
<keyword evidence="3" id="KW-0808">Transferase</keyword>
<evidence type="ECO:0000256" key="2">
    <source>
        <dbReference type="ARBA" id="ARBA00022603"/>
    </source>
</evidence>
<keyword evidence="2 6" id="KW-0489">Methyltransferase</keyword>
<feature type="region of interest" description="Disordered" evidence="4">
    <location>
        <begin position="1"/>
        <end position="24"/>
    </location>
</feature>
<protein>
    <submittedName>
        <fullName evidence="6">DNA methylase</fullName>
    </submittedName>
</protein>
<dbReference type="InterPro" id="IPR002052">
    <property type="entry name" value="DNA_methylase_N6_adenine_CS"/>
</dbReference>
<dbReference type="Proteomes" id="UP001296967">
    <property type="component" value="Unassembled WGS sequence"/>
</dbReference>
<dbReference type="GO" id="GO:0003677">
    <property type="term" value="F:DNA binding"/>
    <property type="evidence" value="ECO:0007669"/>
    <property type="project" value="InterPro"/>
</dbReference>
<feature type="domain" description="DNA methylase N-4/N-6" evidence="5">
    <location>
        <begin position="116"/>
        <end position="164"/>
    </location>
</feature>
<dbReference type="Pfam" id="PF01555">
    <property type="entry name" value="N6_N4_Mtase"/>
    <property type="match status" value="2"/>
</dbReference>
<comment type="caution">
    <text evidence="6">The sequence shown here is derived from an EMBL/GenBank/DDBJ whole genome shotgun (WGS) entry which is preliminary data.</text>
</comment>
<dbReference type="InterPro" id="IPR002941">
    <property type="entry name" value="DNA_methylase_N4/N6"/>
</dbReference>
<dbReference type="Gene3D" id="3.40.50.150">
    <property type="entry name" value="Vaccinia Virus protein VP39"/>
    <property type="match status" value="2"/>
</dbReference>
<gene>
    <name evidence="6" type="ORF">CCR82_14865</name>
</gene>
<evidence type="ECO:0000259" key="5">
    <source>
        <dbReference type="Pfam" id="PF01555"/>
    </source>
</evidence>
<keyword evidence="7" id="KW-1185">Reference proteome</keyword>
<dbReference type="PROSITE" id="PS00092">
    <property type="entry name" value="N6_MTASE"/>
    <property type="match status" value="1"/>
</dbReference>
<dbReference type="GO" id="GO:0032259">
    <property type="term" value="P:methylation"/>
    <property type="evidence" value="ECO:0007669"/>
    <property type="project" value="UniProtKB-KW"/>
</dbReference>